<evidence type="ECO:0000313" key="2">
    <source>
        <dbReference type="EMBL" id="TWD76144.1"/>
    </source>
</evidence>
<dbReference type="OrthoDB" id="5383110at2"/>
<dbReference type="Gene3D" id="3.10.450.50">
    <property type="match status" value="1"/>
</dbReference>
<evidence type="ECO:0000259" key="1">
    <source>
        <dbReference type="Pfam" id="PF14534"/>
    </source>
</evidence>
<dbReference type="AlphaFoldDB" id="A0A561BB61"/>
<dbReference type="EMBL" id="VIVL01000013">
    <property type="protein sequence ID" value="TWD76144.1"/>
    <property type="molecule type" value="Genomic_DNA"/>
</dbReference>
<dbReference type="Pfam" id="PF14534">
    <property type="entry name" value="DUF4440"/>
    <property type="match status" value="1"/>
</dbReference>
<sequence>MTMKNSAVESQVMAADEARYQALYRRDLDALERMLADDYVHIHANGEIDDKAAFLASIEATRYRFVAARRSEQRVRISGPVILLSGKTRTTLDVGGQTKLMDNAFVTVWTQTENGLRLLHWQATKVLEA</sequence>
<proteinExistence type="predicted"/>
<comment type="caution">
    <text evidence="2">The sequence shown here is derived from an EMBL/GenBank/DDBJ whole genome shotgun (WGS) entry which is preliminary data.</text>
</comment>
<dbReference type="Proteomes" id="UP000319722">
    <property type="component" value="Unassembled WGS sequence"/>
</dbReference>
<protein>
    <submittedName>
        <fullName evidence="2">Uncharacterized protein DUF4440</fullName>
    </submittedName>
</protein>
<organism evidence="2 3">
    <name type="scientific">Variovorax beijingensis</name>
    <dbReference type="NCBI Taxonomy" id="2496117"/>
    <lineage>
        <taxon>Bacteria</taxon>
        <taxon>Pseudomonadati</taxon>
        <taxon>Pseudomonadota</taxon>
        <taxon>Betaproteobacteria</taxon>
        <taxon>Burkholderiales</taxon>
        <taxon>Comamonadaceae</taxon>
        <taxon>Variovorax</taxon>
    </lineage>
</organism>
<accession>A0A561BB61</accession>
<dbReference type="RefSeq" id="WP_145746908.1">
    <property type="nucleotide sequence ID" value="NZ_VIVL01000013.1"/>
</dbReference>
<feature type="domain" description="DUF4440" evidence="1">
    <location>
        <begin position="12"/>
        <end position="115"/>
    </location>
</feature>
<evidence type="ECO:0000313" key="3">
    <source>
        <dbReference type="Proteomes" id="UP000319722"/>
    </source>
</evidence>
<dbReference type="SUPFAM" id="SSF54427">
    <property type="entry name" value="NTF2-like"/>
    <property type="match status" value="1"/>
</dbReference>
<dbReference type="InterPro" id="IPR027843">
    <property type="entry name" value="DUF4440"/>
</dbReference>
<reference evidence="2 3" key="1">
    <citation type="submission" date="2019-06" db="EMBL/GenBank/DDBJ databases">
        <title>Sorghum-associated microbial communities from plants grown in Nebraska, USA.</title>
        <authorList>
            <person name="Schachtman D."/>
        </authorList>
    </citation>
    <scope>NUCLEOTIDE SEQUENCE [LARGE SCALE GENOMIC DNA]</scope>
    <source>
        <strain evidence="2 3">T529</strain>
    </source>
</reference>
<dbReference type="InterPro" id="IPR032710">
    <property type="entry name" value="NTF2-like_dom_sf"/>
</dbReference>
<gene>
    <name evidence="2" type="ORF">FB547_11326</name>
</gene>
<name>A0A561BB61_9BURK</name>